<accession>A0ABS9C0D6</accession>
<dbReference type="Proteomes" id="UP001201449">
    <property type="component" value="Unassembled WGS sequence"/>
</dbReference>
<reference evidence="1 2" key="1">
    <citation type="submission" date="2022-01" db="EMBL/GenBank/DDBJ databases">
        <title>Mariniradius saccharolyticus sp. nov., isolated from sediment of a river.</title>
        <authorList>
            <person name="Liu H."/>
        </authorList>
    </citation>
    <scope>NUCLEOTIDE SEQUENCE [LARGE SCALE GENOMIC DNA]</scope>
    <source>
        <strain evidence="1 2">RY-2</strain>
    </source>
</reference>
<name>A0ABS9C0D6_9BACT</name>
<dbReference type="EMBL" id="JAKEVZ010000046">
    <property type="protein sequence ID" value="MCF1753391.1"/>
    <property type="molecule type" value="Genomic_DNA"/>
</dbReference>
<keyword evidence="2" id="KW-1185">Reference proteome</keyword>
<proteinExistence type="predicted"/>
<comment type="caution">
    <text evidence="1">The sequence shown here is derived from an EMBL/GenBank/DDBJ whole genome shotgun (WGS) entry which is preliminary data.</text>
</comment>
<dbReference type="PROSITE" id="PS51257">
    <property type="entry name" value="PROKAR_LIPOPROTEIN"/>
    <property type="match status" value="1"/>
</dbReference>
<gene>
    <name evidence="1" type="ORF">L0U89_20200</name>
</gene>
<evidence type="ECO:0000313" key="2">
    <source>
        <dbReference type="Proteomes" id="UP001201449"/>
    </source>
</evidence>
<evidence type="ECO:0000313" key="1">
    <source>
        <dbReference type="EMBL" id="MCF1753391.1"/>
    </source>
</evidence>
<protein>
    <submittedName>
        <fullName evidence="1">Uncharacterized protein</fullName>
    </submittedName>
</protein>
<organism evidence="1 2">
    <name type="scientific">Mariniradius sediminis</name>
    <dbReference type="NCBI Taxonomy" id="2909237"/>
    <lineage>
        <taxon>Bacteria</taxon>
        <taxon>Pseudomonadati</taxon>
        <taxon>Bacteroidota</taxon>
        <taxon>Cytophagia</taxon>
        <taxon>Cytophagales</taxon>
        <taxon>Cyclobacteriaceae</taxon>
        <taxon>Mariniradius</taxon>
    </lineage>
</organism>
<sequence>MIKEIIILSSLLTVLVSCSQTTKKETNDTLNTSMTTETREAIIQKEIFNQDLKTIKLDFDFIVYLGQEEDFQKFKTYTFFKLTRNNTTIFIDSSLTEYEFGNKLFPIIIKTGNNSFELLFEINDRPNKNYLKRLFIKDNKLVRQDKLPTFEGKPIDINQDGIKEYAGFWDYSQVWGDDNNLTAYNPILYYSVTTKGLLLDSLLTRERNEMIYGKFYGFAFSENDEQPIGVAEKFGRELKLINGGQ</sequence>
<dbReference type="RefSeq" id="WP_234863182.1">
    <property type="nucleotide sequence ID" value="NZ_JAKEVZ010000046.1"/>
</dbReference>